<keyword evidence="1" id="KW-0812">Transmembrane</keyword>
<protein>
    <submittedName>
        <fullName evidence="2">Uncharacterized protein</fullName>
    </submittedName>
</protein>
<dbReference type="EMBL" id="WBJX01000003">
    <property type="protein sequence ID" value="KAB1637862.1"/>
    <property type="molecule type" value="Genomic_DNA"/>
</dbReference>
<sequence length="107" mass="11337">MSSATRRSPRHTPPHTPHRRVRHVGLAIIAALLGAAVFFWGAVQAQAVEVASGAAEQSVPRAAVVTIAVLSGVIVVLLVAFVVWMRRHARSERDEVDEPGGGAARSD</sequence>
<evidence type="ECO:0000256" key="1">
    <source>
        <dbReference type="SAM" id="Phobius"/>
    </source>
</evidence>
<reference evidence="2 3" key="1">
    <citation type="submission" date="2019-09" db="EMBL/GenBank/DDBJ databases">
        <title>Phylogeny of genus Pseudoclavibacter and closely related genus.</title>
        <authorList>
            <person name="Li Y."/>
        </authorList>
    </citation>
    <scope>NUCLEOTIDE SEQUENCE [LARGE SCALE GENOMIC DNA]</scope>
    <source>
        <strain evidence="2 3">THG-MD12</strain>
    </source>
</reference>
<feature type="transmembrane region" description="Helical" evidence="1">
    <location>
        <begin position="21"/>
        <end position="42"/>
    </location>
</feature>
<gene>
    <name evidence="2" type="ORF">F8O03_11795</name>
</gene>
<comment type="caution">
    <text evidence="2">The sequence shown here is derived from an EMBL/GenBank/DDBJ whole genome shotgun (WGS) entry which is preliminary data.</text>
</comment>
<name>A0A7J5B1X6_9MICO</name>
<dbReference type="Proteomes" id="UP000490386">
    <property type="component" value="Unassembled WGS sequence"/>
</dbReference>
<dbReference type="RefSeq" id="WP_151424006.1">
    <property type="nucleotide sequence ID" value="NZ_WBJX01000003.1"/>
</dbReference>
<evidence type="ECO:0000313" key="2">
    <source>
        <dbReference type="EMBL" id="KAB1637862.1"/>
    </source>
</evidence>
<dbReference type="AlphaFoldDB" id="A0A7J5B1X6"/>
<evidence type="ECO:0000313" key="3">
    <source>
        <dbReference type="Proteomes" id="UP000490386"/>
    </source>
</evidence>
<feature type="transmembrane region" description="Helical" evidence="1">
    <location>
        <begin position="62"/>
        <end position="84"/>
    </location>
</feature>
<organism evidence="2 3">
    <name type="scientific">Pseudoclavibacter terrae</name>
    <dbReference type="NCBI Taxonomy" id="1530195"/>
    <lineage>
        <taxon>Bacteria</taxon>
        <taxon>Bacillati</taxon>
        <taxon>Actinomycetota</taxon>
        <taxon>Actinomycetes</taxon>
        <taxon>Micrococcales</taxon>
        <taxon>Microbacteriaceae</taxon>
        <taxon>Pseudoclavibacter</taxon>
    </lineage>
</organism>
<accession>A0A7J5B1X6</accession>
<proteinExistence type="predicted"/>
<keyword evidence="3" id="KW-1185">Reference proteome</keyword>
<keyword evidence="1" id="KW-1133">Transmembrane helix</keyword>
<keyword evidence="1" id="KW-0472">Membrane</keyword>